<dbReference type="EMBL" id="CP120997">
    <property type="protein sequence ID" value="WLQ31985.1"/>
    <property type="molecule type" value="Genomic_DNA"/>
</dbReference>
<dbReference type="PROSITE" id="PS50043">
    <property type="entry name" value="HTH_LUXR_2"/>
    <property type="match status" value="1"/>
</dbReference>
<protein>
    <recommendedName>
        <fullName evidence="1">HTH luxR-type domain-containing protein</fullName>
    </recommendedName>
</protein>
<accession>A0ABY9HBU3</accession>
<dbReference type="InterPro" id="IPR000792">
    <property type="entry name" value="Tscrpt_reg_LuxR_C"/>
</dbReference>
<proteinExistence type="predicted"/>
<reference evidence="2 3" key="1">
    <citation type="submission" date="2023-03" db="EMBL/GenBank/DDBJ databases">
        <title>Isolation and description of six Streptomyces strains from soil environments, able to metabolize different microbial glucans.</title>
        <authorList>
            <person name="Widen T."/>
            <person name="Larsbrink J."/>
        </authorList>
    </citation>
    <scope>NUCLEOTIDE SEQUENCE [LARGE SCALE GENOMIC DNA]</scope>
    <source>
        <strain evidence="2 3">Mut1</strain>
    </source>
</reference>
<dbReference type="RefSeq" id="WP_306050599.1">
    <property type="nucleotide sequence ID" value="NZ_CP120997.1"/>
</dbReference>
<evidence type="ECO:0000313" key="2">
    <source>
        <dbReference type="EMBL" id="WLQ31985.1"/>
    </source>
</evidence>
<feature type="domain" description="HTH luxR-type" evidence="1">
    <location>
        <begin position="227"/>
        <end position="292"/>
    </location>
</feature>
<dbReference type="Proteomes" id="UP001239522">
    <property type="component" value="Chromosome"/>
</dbReference>
<gene>
    <name evidence="2" type="ORF">P8A18_00370</name>
</gene>
<dbReference type="Gene3D" id="1.10.10.10">
    <property type="entry name" value="Winged helix-like DNA-binding domain superfamily/Winged helix DNA-binding domain"/>
    <property type="match status" value="1"/>
</dbReference>
<dbReference type="SMART" id="SM00421">
    <property type="entry name" value="HTH_LUXR"/>
    <property type="match status" value="1"/>
</dbReference>
<dbReference type="PANTHER" id="PTHR34293">
    <property type="entry name" value="HTH-TYPE TRANSCRIPTIONAL REGULATOR TRMBL2"/>
    <property type="match status" value="1"/>
</dbReference>
<sequence length="309" mass="33967">MSEAEEVLSRLEEMGLLVPDTAAGFRVTDPAAALTRLFTAEAARVDRFRREVSRTRAAVLDLAENFQALQAAHQDTVQARTLHGAAEVNHFLDDAVSRIRLHECVMHPGSAPPVEVIDEMMLRDSEVVSRGVRIRVLYTQHMAEVDYVRDYLLDAAQAGIDIRLAPSLPLRLLILDDDVAVVPLSPEDSSLGAVALFGRTLVRSYQAVFDHIWAVALPLQSLTAREGRHRAMLLGPQQRAVARMLAVGMKDEVIARQLGMSARSLSRVMATLFDELQVSTRFQAGMKAAQLNLLEGVTPEEARATPSSL</sequence>
<organism evidence="2 3">
    <name type="scientific">Streptomyces castrisilvae</name>
    <dbReference type="NCBI Taxonomy" id="3033811"/>
    <lineage>
        <taxon>Bacteria</taxon>
        <taxon>Bacillati</taxon>
        <taxon>Actinomycetota</taxon>
        <taxon>Actinomycetes</taxon>
        <taxon>Kitasatosporales</taxon>
        <taxon>Streptomycetaceae</taxon>
        <taxon>Streptomyces</taxon>
    </lineage>
</organism>
<evidence type="ECO:0000313" key="3">
    <source>
        <dbReference type="Proteomes" id="UP001239522"/>
    </source>
</evidence>
<dbReference type="InterPro" id="IPR036388">
    <property type="entry name" value="WH-like_DNA-bd_sf"/>
</dbReference>
<keyword evidence="3" id="KW-1185">Reference proteome</keyword>
<dbReference type="InterPro" id="IPR051797">
    <property type="entry name" value="TrmB-like"/>
</dbReference>
<dbReference type="Gene3D" id="3.30.870.10">
    <property type="entry name" value="Endonuclease Chain A"/>
    <property type="match status" value="1"/>
</dbReference>
<dbReference type="SUPFAM" id="SSF46894">
    <property type="entry name" value="C-terminal effector domain of the bipartite response regulators"/>
    <property type="match status" value="1"/>
</dbReference>
<name>A0ABY9HBU3_9ACTN</name>
<evidence type="ECO:0000259" key="1">
    <source>
        <dbReference type="PROSITE" id="PS50043"/>
    </source>
</evidence>
<dbReference type="PANTHER" id="PTHR34293:SF1">
    <property type="entry name" value="HTH-TYPE TRANSCRIPTIONAL REGULATOR TRMBL2"/>
    <property type="match status" value="1"/>
</dbReference>
<dbReference type="InterPro" id="IPR016032">
    <property type="entry name" value="Sig_transdc_resp-reg_C-effctor"/>
</dbReference>